<protein>
    <submittedName>
        <fullName evidence="1">Uncharacterized protein</fullName>
    </submittedName>
</protein>
<sequence length="323" mass="37238">MDIYEEMAIDSMDADEIVENPMKHNKEDLDEYDKYLKSAKKRQNLSNDDTNVDIIKTTKRVTCSFDAGTFNNNIVRFILDNMVAFRAVKSPLFRAIFDDINIKIGNGTIKHLSRAKVVTVTNALIFSQKTEIKNQMKTVEHVCLTADVLSSPTRSFMGVTAHWVSIKINQMISTIITSLFDEYDLNNHKVVRTFTGNGSNFVKTFRVFGNRDDISFDNEDEIEPIDLENALQDGISFMTDDYYSSDDKAESANRLDEEFNIESSTLPDDKYQITRRPVIRWSIRESSTIQTKFEKIRTIGNFALFNLNNSSVCDRLWYEHTFQ</sequence>
<dbReference type="PANTHER" id="PTHR47501">
    <property type="entry name" value="TRANSPOSASE-RELATED"/>
    <property type="match status" value="1"/>
</dbReference>
<evidence type="ECO:0000313" key="1">
    <source>
        <dbReference type="EMBL" id="KAL3386937.1"/>
    </source>
</evidence>
<keyword evidence="2" id="KW-1185">Reference proteome</keyword>
<organism evidence="1 2">
    <name type="scientific">Trichogramma kaykai</name>
    <dbReference type="NCBI Taxonomy" id="54128"/>
    <lineage>
        <taxon>Eukaryota</taxon>
        <taxon>Metazoa</taxon>
        <taxon>Ecdysozoa</taxon>
        <taxon>Arthropoda</taxon>
        <taxon>Hexapoda</taxon>
        <taxon>Insecta</taxon>
        <taxon>Pterygota</taxon>
        <taxon>Neoptera</taxon>
        <taxon>Endopterygota</taxon>
        <taxon>Hymenoptera</taxon>
        <taxon>Apocrita</taxon>
        <taxon>Proctotrupomorpha</taxon>
        <taxon>Chalcidoidea</taxon>
        <taxon>Trichogrammatidae</taxon>
        <taxon>Trichogramma</taxon>
    </lineage>
</organism>
<dbReference type="AlphaFoldDB" id="A0ABD2W374"/>
<accession>A0ABD2W374</accession>
<gene>
    <name evidence="1" type="ORF">TKK_017708</name>
</gene>
<dbReference type="EMBL" id="JBJJXI010000142">
    <property type="protein sequence ID" value="KAL3386937.1"/>
    <property type="molecule type" value="Genomic_DNA"/>
</dbReference>
<reference evidence="1 2" key="1">
    <citation type="journal article" date="2024" name="bioRxiv">
        <title>A reference genome for Trichogramma kaykai: A tiny desert-dwelling parasitoid wasp with competing sex-ratio distorters.</title>
        <authorList>
            <person name="Culotta J."/>
            <person name="Lindsey A.R."/>
        </authorList>
    </citation>
    <scope>NUCLEOTIDE SEQUENCE [LARGE SCALE GENOMIC DNA]</scope>
    <source>
        <strain evidence="1 2">KSX58</strain>
    </source>
</reference>
<proteinExistence type="predicted"/>
<evidence type="ECO:0000313" key="2">
    <source>
        <dbReference type="Proteomes" id="UP001627154"/>
    </source>
</evidence>
<name>A0ABD2W374_9HYME</name>
<comment type="caution">
    <text evidence="1">The sequence shown here is derived from an EMBL/GenBank/DDBJ whole genome shotgun (WGS) entry which is preliminary data.</text>
</comment>
<dbReference type="Proteomes" id="UP001627154">
    <property type="component" value="Unassembled WGS sequence"/>
</dbReference>